<keyword evidence="1" id="KW-1133">Transmembrane helix</keyword>
<accession>A0A8J3BES0</accession>
<gene>
    <name evidence="3" type="ORF">GCM10010124_05810</name>
</gene>
<dbReference type="EMBL" id="BMQC01000001">
    <property type="protein sequence ID" value="GGK16024.1"/>
    <property type="molecule type" value="Genomic_DNA"/>
</dbReference>
<comment type="caution">
    <text evidence="3">The sequence shown here is derived from an EMBL/GenBank/DDBJ whole genome shotgun (WGS) entry which is preliminary data.</text>
</comment>
<feature type="transmembrane region" description="Helical" evidence="1">
    <location>
        <begin position="154"/>
        <end position="172"/>
    </location>
</feature>
<proteinExistence type="predicted"/>
<feature type="transmembrane region" description="Helical" evidence="1">
    <location>
        <begin position="97"/>
        <end position="119"/>
    </location>
</feature>
<dbReference type="Proteomes" id="UP000662200">
    <property type="component" value="Unassembled WGS sequence"/>
</dbReference>
<evidence type="ECO:0000313" key="3">
    <source>
        <dbReference type="EMBL" id="GGK16024.1"/>
    </source>
</evidence>
<dbReference type="InterPro" id="IPR027383">
    <property type="entry name" value="Znf_put"/>
</dbReference>
<organism evidence="3 4">
    <name type="scientific">Pilimelia terevasa</name>
    <dbReference type="NCBI Taxonomy" id="53372"/>
    <lineage>
        <taxon>Bacteria</taxon>
        <taxon>Bacillati</taxon>
        <taxon>Actinomycetota</taxon>
        <taxon>Actinomycetes</taxon>
        <taxon>Micromonosporales</taxon>
        <taxon>Micromonosporaceae</taxon>
        <taxon>Pilimelia</taxon>
    </lineage>
</organism>
<reference evidence="3" key="2">
    <citation type="submission" date="2020-09" db="EMBL/GenBank/DDBJ databases">
        <authorList>
            <person name="Sun Q."/>
            <person name="Ohkuma M."/>
        </authorList>
    </citation>
    <scope>NUCLEOTIDE SEQUENCE</scope>
    <source>
        <strain evidence="3">JCM 3091</strain>
    </source>
</reference>
<dbReference type="AlphaFoldDB" id="A0A8J3BES0"/>
<sequence>MVGDYPPMSCAQIREGLSARLDGESDGYPAGVVDAHLAGCPACASWLTRAQRVTRVVRIRPAAVPDLTASVLAAVAADARSPRPAGALPGWRQILRLAVGVAAFGQLVIALPALLLGGAGLTGDLHTGREMASFDVALAVGFALAAWRPQRVRAVLPVALVLAALLAGTSLVDLVRAQAAPWQEVGHLVTVVQAALLWALGRAERHRAPAAATRPVAV</sequence>
<feature type="transmembrane region" description="Helical" evidence="1">
    <location>
        <begin position="131"/>
        <end position="147"/>
    </location>
</feature>
<feature type="domain" description="Putative zinc-finger" evidence="2">
    <location>
        <begin position="10"/>
        <end position="44"/>
    </location>
</feature>
<keyword evidence="4" id="KW-1185">Reference proteome</keyword>
<evidence type="ECO:0000259" key="2">
    <source>
        <dbReference type="Pfam" id="PF13490"/>
    </source>
</evidence>
<protein>
    <submittedName>
        <fullName evidence="3">Membrane protein</fullName>
    </submittedName>
</protein>
<dbReference type="Pfam" id="PF13490">
    <property type="entry name" value="zf-HC2"/>
    <property type="match status" value="1"/>
</dbReference>
<evidence type="ECO:0000313" key="4">
    <source>
        <dbReference type="Proteomes" id="UP000662200"/>
    </source>
</evidence>
<keyword evidence="1" id="KW-0812">Transmembrane</keyword>
<name>A0A8J3BES0_9ACTN</name>
<keyword evidence="1" id="KW-0472">Membrane</keyword>
<evidence type="ECO:0000256" key="1">
    <source>
        <dbReference type="SAM" id="Phobius"/>
    </source>
</evidence>
<reference evidence="3" key="1">
    <citation type="journal article" date="2014" name="Int. J. Syst. Evol. Microbiol.">
        <title>Complete genome sequence of Corynebacterium casei LMG S-19264T (=DSM 44701T), isolated from a smear-ripened cheese.</title>
        <authorList>
            <consortium name="US DOE Joint Genome Institute (JGI-PGF)"/>
            <person name="Walter F."/>
            <person name="Albersmeier A."/>
            <person name="Kalinowski J."/>
            <person name="Ruckert C."/>
        </authorList>
    </citation>
    <scope>NUCLEOTIDE SEQUENCE</scope>
    <source>
        <strain evidence="3">JCM 3091</strain>
    </source>
</reference>